<dbReference type="EMBL" id="BFBY01000002">
    <property type="protein sequence ID" value="GBG04405.1"/>
    <property type="molecule type" value="Genomic_DNA"/>
</dbReference>
<organism evidence="5 6">
    <name type="scientific">Lactobacillus rodentium</name>
    <dbReference type="NCBI Taxonomy" id="947835"/>
    <lineage>
        <taxon>Bacteria</taxon>
        <taxon>Bacillati</taxon>
        <taxon>Bacillota</taxon>
        <taxon>Bacilli</taxon>
        <taxon>Lactobacillales</taxon>
        <taxon>Lactobacillaceae</taxon>
        <taxon>Lactobacillus</taxon>
    </lineage>
</organism>
<dbReference type="PANTHER" id="PTHR30146:SF109">
    <property type="entry name" value="HTH-TYPE TRANSCRIPTIONAL REGULATOR GALS"/>
    <property type="match status" value="1"/>
</dbReference>
<dbReference type="SUPFAM" id="SSF47413">
    <property type="entry name" value="lambda repressor-like DNA-binding domains"/>
    <property type="match status" value="1"/>
</dbReference>
<evidence type="ECO:0000259" key="4">
    <source>
        <dbReference type="PROSITE" id="PS50932"/>
    </source>
</evidence>
<proteinExistence type="predicted"/>
<dbReference type="PROSITE" id="PS00356">
    <property type="entry name" value="HTH_LACI_1"/>
    <property type="match status" value="1"/>
</dbReference>
<dbReference type="SUPFAM" id="SSF53822">
    <property type="entry name" value="Periplasmic binding protein-like I"/>
    <property type="match status" value="1"/>
</dbReference>
<dbReference type="Gene3D" id="1.10.260.40">
    <property type="entry name" value="lambda repressor-like DNA-binding domains"/>
    <property type="match status" value="1"/>
</dbReference>
<keyword evidence="3" id="KW-0804">Transcription</keyword>
<keyword evidence="6" id="KW-1185">Reference proteome</keyword>
<dbReference type="Proteomes" id="UP000257317">
    <property type="component" value="Unassembled WGS sequence"/>
</dbReference>
<gene>
    <name evidence="5" type="primary">lacI</name>
    <name evidence="5" type="ORF">LrDSM24759_03190</name>
</gene>
<evidence type="ECO:0000256" key="3">
    <source>
        <dbReference type="ARBA" id="ARBA00023163"/>
    </source>
</evidence>
<keyword evidence="1" id="KW-0805">Transcription regulation</keyword>
<evidence type="ECO:0000313" key="5">
    <source>
        <dbReference type="EMBL" id="GBG04405.1"/>
    </source>
</evidence>
<dbReference type="Pfam" id="PF00356">
    <property type="entry name" value="LacI"/>
    <property type="match status" value="1"/>
</dbReference>
<evidence type="ECO:0000256" key="2">
    <source>
        <dbReference type="ARBA" id="ARBA00023125"/>
    </source>
</evidence>
<dbReference type="GO" id="GO:0000976">
    <property type="term" value="F:transcription cis-regulatory region binding"/>
    <property type="evidence" value="ECO:0007669"/>
    <property type="project" value="TreeGrafter"/>
</dbReference>
<dbReference type="InterPro" id="IPR028082">
    <property type="entry name" value="Peripla_BP_I"/>
</dbReference>
<dbReference type="SMART" id="SM00354">
    <property type="entry name" value="HTH_LACI"/>
    <property type="match status" value="1"/>
</dbReference>
<comment type="caution">
    <text evidence="5">The sequence shown here is derived from an EMBL/GenBank/DDBJ whole genome shotgun (WGS) entry which is preliminary data.</text>
</comment>
<dbReference type="GO" id="GO:0003700">
    <property type="term" value="F:DNA-binding transcription factor activity"/>
    <property type="evidence" value="ECO:0007669"/>
    <property type="project" value="TreeGrafter"/>
</dbReference>
<dbReference type="RefSeq" id="WP_117117752.1">
    <property type="nucleotide sequence ID" value="NZ_BFBY01000002.1"/>
</dbReference>
<evidence type="ECO:0000313" key="6">
    <source>
        <dbReference type="Proteomes" id="UP000257317"/>
    </source>
</evidence>
<dbReference type="PROSITE" id="PS50932">
    <property type="entry name" value="HTH_LACI_2"/>
    <property type="match status" value="1"/>
</dbReference>
<dbReference type="CDD" id="cd01392">
    <property type="entry name" value="HTH_LacI"/>
    <property type="match status" value="1"/>
</dbReference>
<dbReference type="OrthoDB" id="9788209at2"/>
<keyword evidence="2" id="KW-0238">DNA-binding</keyword>
<feature type="domain" description="HTH lacI-type" evidence="4">
    <location>
        <begin position="2"/>
        <end position="56"/>
    </location>
</feature>
<dbReference type="InterPro" id="IPR010982">
    <property type="entry name" value="Lambda_DNA-bd_dom_sf"/>
</dbReference>
<dbReference type="InterPro" id="IPR000843">
    <property type="entry name" value="HTH_LacI"/>
</dbReference>
<protein>
    <submittedName>
        <fullName evidence="5">LacI family transcriptional regulator</fullName>
    </submittedName>
</protein>
<sequence length="310" mass="35673">MSTLRDVALAAGVSESTASRALNENARISKKTRELVKKYADELNYHPDFAAKNLSRGQSQIIGVVFPLPFKNTKAADTFHLEILRGINGALDSSDYKIMLVMGRNEQTFLEQVKAMVEEVKVRKFVLLYSAKKDPVIEYLTKQKIDFVIIGHPFHHERFVDNDNFKVGQAATKLLLTYPQVKRPAFIRTKHARPFEEDREAGYRKIMKQEGLKPQVLTIEEKSEIYHNLDELNGIIFSDDRIFLACAREVLKYNLPVVCFNDSELVKLIFEHEKIIDLQPQLLGKQAVKLLFNQQTSHYFVPYQIEESKV</sequence>
<accession>A0A2Z6TCE9</accession>
<evidence type="ECO:0000256" key="1">
    <source>
        <dbReference type="ARBA" id="ARBA00023015"/>
    </source>
</evidence>
<dbReference type="AlphaFoldDB" id="A0A2Z6TCE9"/>
<dbReference type="Gene3D" id="3.40.50.2300">
    <property type="match status" value="2"/>
</dbReference>
<name>A0A2Z6TCE9_9LACO</name>
<dbReference type="PANTHER" id="PTHR30146">
    <property type="entry name" value="LACI-RELATED TRANSCRIPTIONAL REPRESSOR"/>
    <property type="match status" value="1"/>
</dbReference>
<reference evidence="6" key="1">
    <citation type="submission" date="2018-03" db="EMBL/GenBank/DDBJ databases">
        <title>New taxa in the Lactobacillus gasseri group.</title>
        <authorList>
            <person name="Tanizawa Y."/>
            <person name="Tohno M."/>
            <person name="Endo A."/>
            <person name="Arita M."/>
        </authorList>
    </citation>
    <scope>NUCLEOTIDE SEQUENCE [LARGE SCALE GENOMIC DNA]</scope>
    <source>
        <strain evidence="6">DSM 24759</strain>
    </source>
</reference>